<comment type="caution">
    <text evidence="1">The sequence shown here is derived from an EMBL/GenBank/DDBJ whole genome shotgun (WGS) entry which is preliminary data.</text>
</comment>
<dbReference type="GeneID" id="28858392"/>
<organism evidence="1 2">
    <name type="scientific">Pochonia chlamydosporia 170</name>
    <dbReference type="NCBI Taxonomy" id="1380566"/>
    <lineage>
        <taxon>Eukaryota</taxon>
        <taxon>Fungi</taxon>
        <taxon>Dikarya</taxon>
        <taxon>Ascomycota</taxon>
        <taxon>Pezizomycotina</taxon>
        <taxon>Sordariomycetes</taxon>
        <taxon>Hypocreomycetidae</taxon>
        <taxon>Hypocreales</taxon>
        <taxon>Clavicipitaceae</taxon>
        <taxon>Pochonia</taxon>
    </lineage>
</organism>
<protein>
    <submittedName>
        <fullName evidence="1">Uncharacterized protein</fullName>
    </submittedName>
</protein>
<accession>A0A179FA47</accession>
<keyword evidence="2" id="KW-1185">Reference proteome</keyword>
<evidence type="ECO:0000313" key="2">
    <source>
        <dbReference type="Proteomes" id="UP000078397"/>
    </source>
</evidence>
<dbReference type="Proteomes" id="UP000078397">
    <property type="component" value="Unassembled WGS sequence"/>
</dbReference>
<dbReference type="AlphaFoldDB" id="A0A179FA47"/>
<name>A0A179FA47_METCM</name>
<proteinExistence type="predicted"/>
<sequence length="87" mass="10039">MRWKEEHRLTPKQCTYTSPHDVCSIRKYICRVPFPRSCTWHQSDPVYGQKYGKLLAKYLRVTQLGKSQAQLLPQPLPVILASSAIVP</sequence>
<dbReference type="RefSeq" id="XP_018140048.1">
    <property type="nucleotide sequence ID" value="XM_018294398.1"/>
</dbReference>
<dbReference type="EMBL" id="LSBJ02000007">
    <property type="protein sequence ID" value="OAQ62344.1"/>
    <property type="molecule type" value="Genomic_DNA"/>
</dbReference>
<reference evidence="1 2" key="1">
    <citation type="journal article" date="2016" name="PLoS Pathog.">
        <title>Biosynthesis of antibiotic leucinostatins in bio-control fungus Purpureocillium lilacinum and their inhibition on phytophthora revealed by genome mining.</title>
        <authorList>
            <person name="Wang G."/>
            <person name="Liu Z."/>
            <person name="Lin R."/>
            <person name="Li E."/>
            <person name="Mao Z."/>
            <person name="Ling J."/>
            <person name="Yang Y."/>
            <person name="Yin W.B."/>
            <person name="Xie B."/>
        </authorList>
    </citation>
    <scope>NUCLEOTIDE SEQUENCE [LARGE SCALE GENOMIC DNA]</scope>
    <source>
        <strain evidence="1">170</strain>
    </source>
</reference>
<dbReference type="KEGG" id="pchm:VFPPC_16645"/>
<gene>
    <name evidence="1" type="ORF">VFPPC_16645</name>
</gene>
<evidence type="ECO:0000313" key="1">
    <source>
        <dbReference type="EMBL" id="OAQ62344.1"/>
    </source>
</evidence>